<evidence type="ECO:0000313" key="1">
    <source>
        <dbReference type="EMBL" id="PWN50609.1"/>
    </source>
</evidence>
<dbReference type="EMBL" id="KZ819915">
    <property type="protein sequence ID" value="PWN50609.1"/>
    <property type="molecule type" value="Genomic_DNA"/>
</dbReference>
<accession>A0ACD0NXR2</accession>
<keyword evidence="2" id="KW-1185">Reference proteome</keyword>
<evidence type="ECO:0000313" key="2">
    <source>
        <dbReference type="Proteomes" id="UP000245626"/>
    </source>
</evidence>
<proteinExistence type="predicted"/>
<reference evidence="1 2" key="1">
    <citation type="journal article" date="2018" name="Mol. Biol. Evol.">
        <title>Broad Genomic Sampling Reveals a Smut Pathogenic Ancestry of the Fungal Clade Ustilaginomycotina.</title>
        <authorList>
            <person name="Kijpornyongpan T."/>
            <person name="Mondo S.J."/>
            <person name="Barry K."/>
            <person name="Sandor L."/>
            <person name="Lee J."/>
            <person name="Lipzen A."/>
            <person name="Pangilinan J."/>
            <person name="LaButti K."/>
            <person name="Hainaut M."/>
            <person name="Henrissat B."/>
            <person name="Grigoriev I.V."/>
            <person name="Spatafora J.W."/>
            <person name="Aime M.C."/>
        </authorList>
    </citation>
    <scope>NUCLEOTIDE SEQUENCE [LARGE SCALE GENOMIC DNA]</scope>
    <source>
        <strain evidence="1 2">SA 807</strain>
    </source>
</reference>
<protein>
    <submittedName>
        <fullName evidence="1">Uncharacterized protein</fullName>
    </submittedName>
</protein>
<sequence length="894" mass="98513">MISPPSLARLPSHSLSNDLPNQALLSQHAQSSSIPTQANEQEAKSRPNQIASTSSREAVLPSVVTSNTARPEYSSPARRPRSNTNGQPTKAKSCAECRRLKLKCVRGPDGGWPCSQCERRKCSEICPSLIAAPSAKASNERLLRCYRDRIASLEAELLETRQLLKVKAKEATPTCLKHESSLSPSATSSILSPLGGASDDAGDDQVSSASRPIGKSRQKVDDETGLMSSNDAGGLDFFGRSAADLYTCDLGPQSLQFSSPDLSADEEEGAQGKPESLVFAPFGNGKLLSSQIKGSLPPQLEAEKLLEVYHEGVAWMYTPISKAALAKSLGEIYSEGPVRLHRHKIAVLFLALALGDIFEVGMHIPQRSLQQAPRHRTWFQVSSKCLSEDLPTSFLANPTPEAAAALHLMTSYLFASGDGAAAQGAWNILGLGMRVALSMGMHRDHSRWGVDKDESLARSQTFWELMVYDRLQALNFGRPYINTRDIVECPPPVPYLSFSEMFFDVNAFHALKYKFCHVMERIVDTLSSATLPHHSAVMSLDQEVRKFESSIPNYLCLHHPLPEHIQIPSHILQHIVPQRHMVCLLINKALLFLHRPYFAQALLGGGEPLLSDYATSFAAAIGSARHHTRLFQSVLETCPRALSWWFFIFHAFSAAVIQAFVLRRAKGSMLSSEVERDFEQSFNIFTRLGKKSSFAKRALPALQKMRLSILMDSENSAVEAPESTAAAGFDSISSSVLPPTRSDTTILNSQQYPRENYDVSHDSGIVRGKAASMQGLEKEPRKHVGDGVDRVEERSRFPIAMWNPSEMPLQPVIPDRDSSNLDLHEQEDELSGEMDSTMEDSSPSSLPYDLSDVLMSNVLPEEFQAPAEWTYLDPLLQSVIFWHPESGSSFTTAP</sequence>
<organism evidence="1 2">
    <name type="scientific">Violaceomyces palustris</name>
    <dbReference type="NCBI Taxonomy" id="1673888"/>
    <lineage>
        <taxon>Eukaryota</taxon>
        <taxon>Fungi</taxon>
        <taxon>Dikarya</taxon>
        <taxon>Basidiomycota</taxon>
        <taxon>Ustilaginomycotina</taxon>
        <taxon>Ustilaginomycetes</taxon>
        <taxon>Violaceomycetales</taxon>
        <taxon>Violaceomycetaceae</taxon>
        <taxon>Violaceomyces</taxon>
    </lineage>
</organism>
<name>A0ACD0NXR2_9BASI</name>
<gene>
    <name evidence="1" type="ORF">IE53DRAFT_379625</name>
</gene>
<dbReference type="Proteomes" id="UP000245626">
    <property type="component" value="Unassembled WGS sequence"/>
</dbReference>